<feature type="compositionally biased region" description="Basic and acidic residues" evidence="1">
    <location>
        <begin position="12"/>
        <end position="25"/>
    </location>
</feature>
<dbReference type="AlphaFoldDB" id="A0AAJ2X333"/>
<evidence type="ECO:0000313" key="3">
    <source>
        <dbReference type="Proteomes" id="UP001297361"/>
    </source>
</evidence>
<name>A0AAJ2X333_XANCA</name>
<evidence type="ECO:0000313" key="2">
    <source>
        <dbReference type="EMBL" id="MEC3887969.1"/>
    </source>
</evidence>
<reference evidence="2" key="1">
    <citation type="submission" date="2021-10" db="EMBL/GenBank/DDBJ databases">
        <authorList>
            <person name="Hussein R."/>
            <person name="Harrison J."/>
            <person name="Studholme D.J."/>
            <person name="Vicente J."/>
            <person name="Grant M."/>
        </authorList>
    </citation>
    <scope>NUCLEOTIDE SEQUENCE</scope>
    <source>
        <strain evidence="2">NCPPB 2970</strain>
    </source>
</reference>
<dbReference type="Proteomes" id="UP001297361">
    <property type="component" value="Unassembled WGS sequence"/>
</dbReference>
<accession>A0AAJ2X333</accession>
<dbReference type="EMBL" id="JAJFNJ020000003">
    <property type="protein sequence ID" value="MEC3887969.1"/>
    <property type="molecule type" value="Genomic_DNA"/>
</dbReference>
<sequence length="67" mass="7147">MGSATAAIVAAHRTDRTAEDEPSPRMERAAAAFTALLQLGRHAAYPTKLLAAVVRAIHRSPAMPLLR</sequence>
<gene>
    <name evidence="2" type="ORF">LLE72_009450</name>
</gene>
<reference evidence="2" key="2">
    <citation type="submission" date="2024-01" db="EMBL/GenBank/DDBJ databases">
        <title>Long-read genome sequencing of X. campestris pv. papavericola.</title>
        <authorList>
            <person name="Hussain R.M.F."/>
            <person name="Greer S."/>
            <person name="Harrison J."/>
            <person name="Grant M."/>
            <person name="Vicente J."/>
            <person name="Studholme D.J."/>
        </authorList>
    </citation>
    <scope>NUCLEOTIDE SEQUENCE</scope>
    <source>
        <strain evidence="2">NCPPB 2970</strain>
    </source>
</reference>
<organism evidence="2 3">
    <name type="scientific">Xanthomonas campestris pv. papavericola</name>
    <dbReference type="NCBI Taxonomy" id="487881"/>
    <lineage>
        <taxon>Bacteria</taxon>
        <taxon>Pseudomonadati</taxon>
        <taxon>Pseudomonadota</taxon>
        <taxon>Gammaproteobacteria</taxon>
        <taxon>Lysobacterales</taxon>
        <taxon>Lysobacteraceae</taxon>
        <taxon>Xanthomonas</taxon>
    </lineage>
</organism>
<dbReference type="RefSeq" id="WP_228424169.1">
    <property type="nucleotide sequence ID" value="NZ_JAJFNJ020000003.1"/>
</dbReference>
<comment type="caution">
    <text evidence="2">The sequence shown here is derived from an EMBL/GenBank/DDBJ whole genome shotgun (WGS) entry which is preliminary data.</text>
</comment>
<proteinExistence type="predicted"/>
<evidence type="ECO:0000256" key="1">
    <source>
        <dbReference type="SAM" id="MobiDB-lite"/>
    </source>
</evidence>
<protein>
    <submittedName>
        <fullName evidence="2">Uncharacterized protein</fullName>
    </submittedName>
</protein>
<feature type="region of interest" description="Disordered" evidence="1">
    <location>
        <begin position="1"/>
        <end position="25"/>
    </location>
</feature>